<dbReference type="InterPro" id="IPR028281">
    <property type="entry name" value="Sirohaem_synthase_central"/>
</dbReference>
<keyword evidence="6" id="KW-0520">NAD</keyword>
<proteinExistence type="predicted"/>
<keyword evidence="13" id="KW-1185">Reference proteome</keyword>
<evidence type="ECO:0000256" key="7">
    <source>
        <dbReference type="ARBA" id="ARBA00023244"/>
    </source>
</evidence>
<dbReference type="Gene3D" id="3.40.50.720">
    <property type="entry name" value="NAD(P)-binding Rossmann-like Domain"/>
    <property type="match status" value="1"/>
</dbReference>
<dbReference type="EC" id="1.3.1.76" evidence="1"/>
<dbReference type="Pfam" id="PF00590">
    <property type="entry name" value="TP_methylase"/>
    <property type="match status" value="1"/>
</dbReference>
<dbReference type="Pfam" id="PF13241">
    <property type="entry name" value="NAD_binding_7"/>
    <property type="match status" value="1"/>
</dbReference>
<dbReference type="InterPro" id="IPR028162">
    <property type="entry name" value="Met8_C"/>
</dbReference>
<evidence type="ECO:0000256" key="1">
    <source>
        <dbReference type="ARBA" id="ARBA00012400"/>
    </source>
</evidence>
<dbReference type="CDD" id="cd11642">
    <property type="entry name" value="SUMT"/>
    <property type="match status" value="1"/>
</dbReference>
<dbReference type="InterPro" id="IPR014776">
    <property type="entry name" value="4pyrrole_Mease_sub2"/>
</dbReference>
<feature type="compositionally biased region" description="Low complexity" evidence="8">
    <location>
        <begin position="521"/>
        <end position="581"/>
    </location>
</feature>
<protein>
    <recommendedName>
        <fullName evidence="1">precorrin-2 dehydrogenase</fullName>
        <ecNumber evidence="1">1.3.1.76</ecNumber>
    </recommendedName>
</protein>
<dbReference type="InterPro" id="IPR014777">
    <property type="entry name" value="4pyrrole_Mease_sub1"/>
</dbReference>
<dbReference type="SUPFAM" id="SSF75615">
    <property type="entry name" value="Siroheme synthase middle domains-like"/>
    <property type="match status" value="1"/>
</dbReference>
<feature type="domain" description="Tetrapyrrole methylase" evidence="9">
    <location>
        <begin position="336"/>
        <end position="517"/>
    </location>
</feature>
<evidence type="ECO:0000256" key="5">
    <source>
        <dbReference type="ARBA" id="ARBA00023002"/>
    </source>
</evidence>
<reference evidence="12 13" key="1">
    <citation type="journal article" date="2020" name="bioRxiv">
        <title>Whole genome comparisons of ergot fungi reveals the divergence and evolution of species within the genus Claviceps are the result of varying mechanisms driving genome evolution and host range expansion.</title>
        <authorList>
            <person name="Wyka S.A."/>
            <person name="Mondo S.J."/>
            <person name="Liu M."/>
            <person name="Dettman J."/>
            <person name="Nalam V."/>
            <person name="Broders K.D."/>
        </authorList>
    </citation>
    <scope>NUCLEOTIDE SEQUENCE [LARGE SCALE GENOMIC DNA]</scope>
    <source>
        <strain evidence="12 13">CCC 1485</strain>
    </source>
</reference>
<dbReference type="GO" id="GO:0032259">
    <property type="term" value="P:methylation"/>
    <property type="evidence" value="ECO:0007669"/>
    <property type="project" value="UniProtKB-KW"/>
</dbReference>
<organism evidence="12 13">
    <name type="scientific">Claviceps pazoutovae</name>
    <dbReference type="NCBI Taxonomy" id="1649127"/>
    <lineage>
        <taxon>Eukaryota</taxon>
        <taxon>Fungi</taxon>
        <taxon>Dikarya</taxon>
        <taxon>Ascomycota</taxon>
        <taxon>Pezizomycotina</taxon>
        <taxon>Sordariomycetes</taxon>
        <taxon>Hypocreomycetidae</taxon>
        <taxon>Hypocreales</taxon>
        <taxon>Clavicipitaceae</taxon>
        <taxon>Claviceps</taxon>
    </lineage>
</organism>
<evidence type="ECO:0000256" key="3">
    <source>
        <dbReference type="ARBA" id="ARBA00022679"/>
    </source>
</evidence>
<keyword evidence="3" id="KW-0808">Transferase</keyword>
<dbReference type="Pfam" id="PF14823">
    <property type="entry name" value="Sirohm_synth_C"/>
    <property type="match status" value="1"/>
</dbReference>
<evidence type="ECO:0000259" key="9">
    <source>
        <dbReference type="Pfam" id="PF00590"/>
    </source>
</evidence>
<dbReference type="InterPro" id="IPR006366">
    <property type="entry name" value="CobA/CysG_C"/>
</dbReference>
<dbReference type="GO" id="GO:0019354">
    <property type="term" value="P:siroheme biosynthetic process"/>
    <property type="evidence" value="ECO:0007669"/>
    <property type="project" value="InterPro"/>
</dbReference>
<evidence type="ECO:0000256" key="4">
    <source>
        <dbReference type="ARBA" id="ARBA00022691"/>
    </source>
</evidence>
<evidence type="ECO:0000256" key="8">
    <source>
        <dbReference type="SAM" id="MobiDB-lite"/>
    </source>
</evidence>
<keyword evidence="4" id="KW-0949">S-adenosyl-L-methionine</keyword>
<accession>A0A9P7MAR3</accession>
<evidence type="ECO:0000256" key="2">
    <source>
        <dbReference type="ARBA" id="ARBA00022603"/>
    </source>
</evidence>
<keyword evidence="7" id="KW-0627">Porphyrin biosynthesis</keyword>
<feature type="region of interest" description="Disordered" evidence="8">
    <location>
        <begin position="298"/>
        <end position="330"/>
    </location>
</feature>
<dbReference type="AlphaFoldDB" id="A0A9P7MAR3"/>
<dbReference type="Gene3D" id="3.40.1010.10">
    <property type="entry name" value="Cobalt-precorrin-4 Transmethylase, Domain 1"/>
    <property type="match status" value="1"/>
</dbReference>
<evidence type="ECO:0000313" key="12">
    <source>
        <dbReference type="EMBL" id="KAG5935506.1"/>
    </source>
</evidence>
<feature type="region of interest" description="Disordered" evidence="8">
    <location>
        <begin position="238"/>
        <end position="258"/>
    </location>
</feature>
<dbReference type="OrthoDB" id="508204at2759"/>
<feature type="domain" description="Siroheme biosynthesis protein Met8 C-terminal" evidence="10">
    <location>
        <begin position="253"/>
        <end position="295"/>
    </location>
</feature>
<evidence type="ECO:0000256" key="6">
    <source>
        <dbReference type="ARBA" id="ARBA00023027"/>
    </source>
</evidence>
<feature type="region of interest" description="Disordered" evidence="8">
    <location>
        <begin position="41"/>
        <end position="78"/>
    </location>
</feature>
<dbReference type="InterPro" id="IPR035996">
    <property type="entry name" value="4pyrrol_Methylase_sf"/>
</dbReference>
<dbReference type="GO" id="GO:0043115">
    <property type="term" value="F:precorrin-2 dehydrogenase activity"/>
    <property type="evidence" value="ECO:0007669"/>
    <property type="project" value="UniProtKB-EC"/>
</dbReference>
<feature type="domain" description="Siroheme synthase central" evidence="11">
    <location>
        <begin position="166"/>
        <end position="191"/>
    </location>
</feature>
<dbReference type="EMBL" id="SRPO01000253">
    <property type="protein sequence ID" value="KAG5935506.1"/>
    <property type="molecule type" value="Genomic_DNA"/>
</dbReference>
<dbReference type="PANTHER" id="PTHR45790:SF6">
    <property type="entry name" value="UROPORPHYRINOGEN-III C-METHYLTRANSFERASE"/>
    <property type="match status" value="1"/>
</dbReference>
<dbReference type="Proteomes" id="UP000706124">
    <property type="component" value="Unassembled WGS sequence"/>
</dbReference>
<evidence type="ECO:0000259" key="10">
    <source>
        <dbReference type="Pfam" id="PF14823"/>
    </source>
</evidence>
<dbReference type="InterPro" id="IPR000878">
    <property type="entry name" value="4pyrrol_Mease"/>
</dbReference>
<name>A0A9P7MAR3_9HYPO</name>
<evidence type="ECO:0000313" key="13">
    <source>
        <dbReference type="Proteomes" id="UP000706124"/>
    </source>
</evidence>
<comment type="caution">
    <text evidence="12">The sequence shown here is derived from an EMBL/GenBank/DDBJ whole genome shotgun (WGS) entry which is preliminary data.</text>
</comment>
<dbReference type="InterPro" id="IPR050161">
    <property type="entry name" value="Siro_Cobalamin_biosynth"/>
</dbReference>
<dbReference type="Pfam" id="PF14824">
    <property type="entry name" value="Sirohm_synth_M"/>
    <property type="match status" value="1"/>
</dbReference>
<keyword evidence="5" id="KW-0560">Oxidoreductase</keyword>
<dbReference type="GO" id="GO:0004851">
    <property type="term" value="F:uroporphyrin-III C-methyltransferase activity"/>
    <property type="evidence" value="ECO:0007669"/>
    <property type="project" value="TreeGrafter"/>
</dbReference>
<feature type="compositionally biased region" description="Pro residues" evidence="8">
    <location>
        <begin position="43"/>
        <end position="59"/>
    </location>
</feature>
<keyword evidence="2" id="KW-0489">Methyltransferase</keyword>
<dbReference type="SUPFAM" id="SSF53790">
    <property type="entry name" value="Tetrapyrrole methylase"/>
    <property type="match status" value="2"/>
</dbReference>
<gene>
    <name evidence="12" type="ORF">E4U60_003125</name>
</gene>
<dbReference type="Gene3D" id="3.30.950.10">
    <property type="entry name" value="Methyltransferase, Cobalt-precorrin-4 Transmethylase, Domain 2"/>
    <property type="match status" value="2"/>
</dbReference>
<sequence>MAAAPMLTSINAASHTHLIVGISSLTTTRCTQSLAAGAHPILIAPPPPSLSPSPSPSPPTQAATVAPTPPAPVSASAHDALPQSLRDKITAGLVTWHQTSFDQTHLLSLGRPQVDGVVDAVFVTLPPREAHAAQRISAMCQRLRIPVNVVDEPQLCTFSLLSVHTDGPLQIGITTNGRGCRLAARIRREIAGLLPPGLGDACERLGGLRKRIQQEDCATAEGGDLEDSLGQGSLFNGLVRERPQGHVEEEENEEEKERMRTRRGRWLAQMCEYWPLKRLAGITDENIEALLSAYPGGGAGASSTHSGGNTPVQGHQADELDVPASPPATENNTLGRLILAGSGPGHPDLLTCATLKAIHTADLILADKLVPSPVLDLIPRRTPVHIARKFPGNADLAQQELLETALTGLRAGQTVLRLKQGDPYIYGRGGEEVLFFQARGLGSRVSVLPGVTSALSGTLFAGIPATQRDVADQVLICTGTGKKGKPPRPPPYVPSQTVVFLMALHRIADLVDELTTHTCDSPSASSSSSSSSSSLSSSASPSSPSACSSPSSSQVVSSSPSSSPSRASSQSTSALASPPSASVYGIIPRSPRVLFPSHTPCAVIERASCPDQRVIRTTLEYVAQAIEAEGSRPPGLLVVGHACHVLSRHHLQLGPRPPWVVEEGFRGMDTTAETEAWTVGLQAAMGGLSV</sequence>
<dbReference type="FunFam" id="3.40.1010.10:FF:000006">
    <property type="entry name" value="Siroheme synthase, putative"/>
    <property type="match status" value="1"/>
</dbReference>
<feature type="region of interest" description="Disordered" evidence="8">
    <location>
        <begin position="518"/>
        <end position="581"/>
    </location>
</feature>
<evidence type="ECO:0000259" key="11">
    <source>
        <dbReference type="Pfam" id="PF14824"/>
    </source>
</evidence>
<dbReference type="PANTHER" id="PTHR45790">
    <property type="entry name" value="SIROHEME SYNTHASE-RELATED"/>
    <property type="match status" value="1"/>
</dbReference>